<feature type="compositionally biased region" description="Basic and acidic residues" evidence="1">
    <location>
        <begin position="44"/>
        <end position="53"/>
    </location>
</feature>
<proteinExistence type="predicted"/>
<gene>
    <name evidence="3" type="ORF">DBRI00130_LOCUS37899</name>
</gene>
<name>A0A7S4SPN5_9STRA</name>
<keyword evidence="2" id="KW-0472">Membrane</keyword>
<feature type="region of interest" description="Disordered" evidence="1">
    <location>
        <begin position="1"/>
        <end position="53"/>
    </location>
</feature>
<keyword evidence="2" id="KW-0812">Transmembrane</keyword>
<dbReference type="Pfam" id="PF00612">
    <property type="entry name" value="IQ"/>
    <property type="match status" value="2"/>
</dbReference>
<protein>
    <submittedName>
        <fullName evidence="3">Uncharacterized protein</fullName>
    </submittedName>
</protein>
<feature type="transmembrane region" description="Helical" evidence="2">
    <location>
        <begin position="100"/>
        <end position="119"/>
    </location>
</feature>
<feature type="compositionally biased region" description="Low complexity" evidence="1">
    <location>
        <begin position="626"/>
        <end position="642"/>
    </location>
</feature>
<evidence type="ECO:0000256" key="2">
    <source>
        <dbReference type="SAM" id="Phobius"/>
    </source>
</evidence>
<evidence type="ECO:0000313" key="3">
    <source>
        <dbReference type="EMBL" id="CAE4651383.1"/>
    </source>
</evidence>
<organism evidence="3">
    <name type="scientific">Ditylum brightwellii</name>
    <dbReference type="NCBI Taxonomy" id="49249"/>
    <lineage>
        <taxon>Eukaryota</taxon>
        <taxon>Sar</taxon>
        <taxon>Stramenopiles</taxon>
        <taxon>Ochrophyta</taxon>
        <taxon>Bacillariophyta</taxon>
        <taxon>Mediophyceae</taxon>
        <taxon>Lithodesmiophycidae</taxon>
        <taxon>Lithodesmiales</taxon>
        <taxon>Lithodesmiaceae</taxon>
        <taxon>Ditylum</taxon>
    </lineage>
</organism>
<feature type="region of interest" description="Disordered" evidence="1">
    <location>
        <begin position="615"/>
        <end position="644"/>
    </location>
</feature>
<feature type="transmembrane region" description="Helical" evidence="2">
    <location>
        <begin position="176"/>
        <end position="194"/>
    </location>
</feature>
<accession>A0A7S4SPN5</accession>
<evidence type="ECO:0000256" key="1">
    <source>
        <dbReference type="SAM" id="MobiDB-lite"/>
    </source>
</evidence>
<dbReference type="InterPro" id="IPR000048">
    <property type="entry name" value="IQ_motif_EF-hand-BS"/>
</dbReference>
<keyword evidence="2" id="KW-1133">Transmembrane helix</keyword>
<feature type="transmembrane region" description="Helical" evidence="2">
    <location>
        <begin position="247"/>
        <end position="268"/>
    </location>
</feature>
<feature type="transmembrane region" description="Helical" evidence="2">
    <location>
        <begin position="672"/>
        <end position="694"/>
    </location>
</feature>
<feature type="transmembrane region" description="Helical" evidence="2">
    <location>
        <begin position="315"/>
        <end position="335"/>
    </location>
</feature>
<dbReference type="Gene3D" id="1.20.5.190">
    <property type="match status" value="1"/>
</dbReference>
<sequence>MTDSTVESKLPVVPSSPVKKGKQVPSVVPATPKRSDSMSSSDESSDKVTELKETKKVRFHNATASPLRDSLMELQSLKRVTSHSFYEVEWKQRLMGPFRTLVGIVALIECLGYVVPLAISSWDAYNAEEEEEEEEQGGLLFKLTRLLPRKEEIVVMEEAELEWWRTLSEWLSYNKYYFGFVLSVLWFLDAFLLADTWREKVRSDWDRDWFLSQYDINGNKKESDKPRECPHGGTVAYATRLIAHWSILPASFFLLFAADSSHLFHLIFGSDDSAASQNLTNTTATEIESEFEFHSETNMQQLDEAYTTTSIRYSIFYMIIVHIGNSIKTLLKILFKKQMDTVIKPKIKKYAVRVTRFAVLNPIVFKRRLNKLRDFLRWAKYLAPIIGTANKLKGNTVDLLKKWRQRREALIAQRIRQQIFRQLSEEEQMEKSAIMMQKKFRAWQVRKATRAMMILEGKKEVFAAMKMQSRFRGLLARARKRIQEKKERLERLRVKDLKNRDPRTAMLNRTKSKIMTDDDRRQMYLLEQDLEMEMQKRSKRTMLMRPNTRFAVIWKCLFVFCISLEISQKVFDPVLAKYKDTRTGERLNFEGVLNSAFVPTPIEMRPKCYHQKNIPLHGQKNKSPKTDGTTNAAESTTTATTTHSRKMKKKAPWYCHNPYASTLTTYINALRFLIHNFLVLVSCICFLDVFVTFFTGELNEDTGVLVPKAFFTRWILPGVVLQMLVNPMMGQVFVALKAVMRWAHVVGPGRCWRWCVSFISPALGYAWYLFEWNVWRRLVKSENKHTYK</sequence>
<dbReference type="SMART" id="SM00015">
    <property type="entry name" value="IQ"/>
    <property type="match status" value="2"/>
</dbReference>
<dbReference type="EMBL" id="HBNS01050380">
    <property type="protein sequence ID" value="CAE4651383.1"/>
    <property type="molecule type" value="Transcribed_RNA"/>
</dbReference>
<dbReference type="PROSITE" id="PS50096">
    <property type="entry name" value="IQ"/>
    <property type="match status" value="2"/>
</dbReference>
<reference evidence="3" key="1">
    <citation type="submission" date="2021-01" db="EMBL/GenBank/DDBJ databases">
        <authorList>
            <person name="Corre E."/>
            <person name="Pelletier E."/>
            <person name="Niang G."/>
            <person name="Scheremetjew M."/>
            <person name="Finn R."/>
            <person name="Kale V."/>
            <person name="Holt S."/>
            <person name="Cochrane G."/>
            <person name="Meng A."/>
            <person name="Brown T."/>
            <person name="Cohen L."/>
        </authorList>
    </citation>
    <scope>NUCLEOTIDE SEQUENCE</scope>
    <source>
        <strain evidence="3">GSO104</strain>
    </source>
</reference>
<dbReference type="AlphaFoldDB" id="A0A7S4SPN5"/>
<feature type="transmembrane region" description="Helical" evidence="2">
    <location>
        <begin position="714"/>
        <end position="739"/>
    </location>
</feature>